<sequence>MNLIHLYEATEVDLFGRKAVNLGKALQHRLPVPTGYLLSASAVQQFARGELNLESEIRTMLDSLGAVSVRSSASQEDGELSSYAGLFHSCLNVTTAEGIERAIRYVWNSAQSNRLRNYMRRGEGATAVDEDEAGTAAVAAVQVALIVQRMIASDVSGIMFTRNPVTNADERVIEATWGLGEAVASGYVTPDYFRMNRNGGITEATASMKEVAVRLGQYEGTIQHKLADNAAYSLCLTAKQCSELNRLAAKCEDTFGPDIDIEWAFAEGELWLLQCRRITGQKLSSG</sequence>
<protein>
    <submittedName>
        <fullName evidence="2">Pyruvate,water dikinase</fullName>
        <ecNumber evidence="2">2.7.9.2</ecNumber>
    </submittedName>
</protein>
<feature type="domain" description="Pyruvate phosphate dikinase AMP/ATP-binding" evidence="1">
    <location>
        <begin position="53"/>
        <end position="281"/>
    </location>
</feature>
<keyword evidence="2" id="KW-0808">Transferase</keyword>
<dbReference type="PANTHER" id="PTHR43615:SF1">
    <property type="entry name" value="PPDK_N DOMAIN-CONTAINING PROTEIN"/>
    <property type="match status" value="1"/>
</dbReference>
<dbReference type="EMBL" id="JAGGLB010000003">
    <property type="protein sequence ID" value="MBP1989512.1"/>
    <property type="molecule type" value="Genomic_DNA"/>
</dbReference>
<accession>A0ABS4IPL4</accession>
<organism evidence="2 3">
    <name type="scientific">Paenibacillus eucommiae</name>
    <dbReference type="NCBI Taxonomy" id="1355755"/>
    <lineage>
        <taxon>Bacteria</taxon>
        <taxon>Bacillati</taxon>
        <taxon>Bacillota</taxon>
        <taxon>Bacilli</taxon>
        <taxon>Bacillales</taxon>
        <taxon>Paenibacillaceae</taxon>
        <taxon>Paenibacillus</taxon>
    </lineage>
</organism>
<comment type="caution">
    <text evidence="2">The sequence shown here is derived from an EMBL/GenBank/DDBJ whole genome shotgun (WGS) entry which is preliminary data.</text>
</comment>
<dbReference type="InterPro" id="IPR051549">
    <property type="entry name" value="PEP_Utilizing_Enz"/>
</dbReference>
<dbReference type="Pfam" id="PF01326">
    <property type="entry name" value="PPDK_N"/>
    <property type="match status" value="1"/>
</dbReference>
<reference evidence="2 3" key="1">
    <citation type="submission" date="2021-03" db="EMBL/GenBank/DDBJ databases">
        <title>Genomic Encyclopedia of Type Strains, Phase IV (KMG-IV): sequencing the most valuable type-strain genomes for metagenomic binning, comparative biology and taxonomic classification.</title>
        <authorList>
            <person name="Goeker M."/>
        </authorList>
    </citation>
    <scope>NUCLEOTIDE SEQUENCE [LARGE SCALE GENOMIC DNA]</scope>
    <source>
        <strain evidence="2 3">DSM 26048</strain>
    </source>
</reference>
<dbReference type="Gene3D" id="3.30.1490.20">
    <property type="entry name" value="ATP-grasp fold, A domain"/>
    <property type="match status" value="1"/>
</dbReference>
<dbReference type="InterPro" id="IPR013815">
    <property type="entry name" value="ATP_grasp_subdomain_1"/>
</dbReference>
<dbReference type="InterPro" id="IPR002192">
    <property type="entry name" value="PPDK_AMP/ATP-bd"/>
</dbReference>
<dbReference type="EC" id="2.7.9.2" evidence="2"/>
<proteinExistence type="predicted"/>
<evidence type="ECO:0000313" key="2">
    <source>
        <dbReference type="EMBL" id="MBP1989512.1"/>
    </source>
</evidence>
<evidence type="ECO:0000313" key="3">
    <source>
        <dbReference type="Proteomes" id="UP001519287"/>
    </source>
</evidence>
<dbReference type="SUPFAM" id="SSF56059">
    <property type="entry name" value="Glutathione synthetase ATP-binding domain-like"/>
    <property type="match status" value="1"/>
</dbReference>
<dbReference type="RefSeq" id="WP_209970358.1">
    <property type="nucleotide sequence ID" value="NZ_JAGGLB010000003.1"/>
</dbReference>
<dbReference type="GO" id="GO:0008986">
    <property type="term" value="F:pyruvate, water dikinase activity"/>
    <property type="evidence" value="ECO:0007669"/>
    <property type="project" value="UniProtKB-EC"/>
</dbReference>
<keyword evidence="3" id="KW-1185">Reference proteome</keyword>
<dbReference type="PANTHER" id="PTHR43615">
    <property type="entry name" value="PHOSPHOENOLPYRUVATE SYNTHASE-RELATED"/>
    <property type="match status" value="1"/>
</dbReference>
<evidence type="ECO:0000259" key="1">
    <source>
        <dbReference type="Pfam" id="PF01326"/>
    </source>
</evidence>
<dbReference type="Gene3D" id="3.30.470.20">
    <property type="entry name" value="ATP-grasp fold, B domain"/>
    <property type="match status" value="1"/>
</dbReference>
<gene>
    <name evidence="2" type="ORF">J2Z66_001110</name>
</gene>
<name>A0ABS4IPL4_9BACL</name>
<keyword evidence="2" id="KW-0670">Pyruvate</keyword>
<dbReference type="Proteomes" id="UP001519287">
    <property type="component" value="Unassembled WGS sequence"/>
</dbReference>